<dbReference type="RefSeq" id="WP_307149497.1">
    <property type="nucleotide sequence ID" value="NZ_JAUSTU010000004.1"/>
</dbReference>
<dbReference type="Proteomes" id="UP001231362">
    <property type="component" value="Unassembled WGS sequence"/>
</dbReference>
<evidence type="ECO:0000313" key="1">
    <source>
        <dbReference type="EMBL" id="MDQ0154915.1"/>
    </source>
</evidence>
<name>A0ABT9V1U0_9BACL</name>
<keyword evidence="2" id="KW-1185">Reference proteome</keyword>
<comment type="caution">
    <text evidence="1">The sequence shown here is derived from an EMBL/GenBank/DDBJ whole genome shotgun (WGS) entry which is preliminary data.</text>
</comment>
<reference evidence="1 2" key="1">
    <citation type="submission" date="2023-07" db="EMBL/GenBank/DDBJ databases">
        <title>Genomic Encyclopedia of Type Strains, Phase IV (KMG-IV): sequencing the most valuable type-strain genomes for metagenomic binning, comparative biology and taxonomic classification.</title>
        <authorList>
            <person name="Goeker M."/>
        </authorList>
    </citation>
    <scope>NUCLEOTIDE SEQUENCE [LARGE SCALE GENOMIC DNA]</scope>
    <source>
        <strain evidence="1 2">DSM 23948</strain>
    </source>
</reference>
<sequence>MAVTINDADLYIDQNVIVIEDWTDSDDAKKQRLLNVAESTLKRVYPQYTIPDNAVYEYAAVLATAFNDTNVQKQNGVKSFSISGIQFTFNGGADDLESLIPPSALHLIGVENGIDLGGSSKAKRVKWTVM</sequence>
<proteinExistence type="predicted"/>
<gene>
    <name evidence="1" type="ORF">J2S07_001219</name>
</gene>
<evidence type="ECO:0000313" key="2">
    <source>
        <dbReference type="Proteomes" id="UP001231362"/>
    </source>
</evidence>
<organism evidence="1 2">
    <name type="scientific">Anoxybacillus andreesenii</name>
    <dbReference type="NCBI Taxonomy" id="1325932"/>
    <lineage>
        <taxon>Bacteria</taxon>
        <taxon>Bacillati</taxon>
        <taxon>Bacillota</taxon>
        <taxon>Bacilli</taxon>
        <taxon>Bacillales</taxon>
        <taxon>Anoxybacillaceae</taxon>
        <taxon>Anoxybacillus</taxon>
    </lineage>
</organism>
<dbReference type="EMBL" id="JAUSTU010000004">
    <property type="protein sequence ID" value="MDQ0154915.1"/>
    <property type="molecule type" value="Genomic_DNA"/>
</dbReference>
<protein>
    <submittedName>
        <fullName evidence="1">Uncharacterized protein</fullName>
    </submittedName>
</protein>
<accession>A0ABT9V1U0</accession>